<evidence type="ECO:0000313" key="1">
    <source>
        <dbReference type="EMBL" id="QJA52536.1"/>
    </source>
</evidence>
<reference evidence="1" key="1">
    <citation type="submission" date="2020-03" db="EMBL/GenBank/DDBJ databases">
        <title>The deep terrestrial virosphere.</title>
        <authorList>
            <person name="Holmfeldt K."/>
            <person name="Nilsson E."/>
            <person name="Simone D."/>
            <person name="Lopez-Fernandez M."/>
            <person name="Wu X."/>
            <person name="de Brujin I."/>
            <person name="Lundin D."/>
            <person name="Andersson A."/>
            <person name="Bertilsson S."/>
            <person name="Dopson M."/>
        </authorList>
    </citation>
    <scope>NUCLEOTIDE SEQUENCE</scope>
    <source>
        <strain evidence="1">TM448A02797</strain>
    </source>
</reference>
<organism evidence="1">
    <name type="scientific">viral metagenome</name>
    <dbReference type="NCBI Taxonomy" id="1070528"/>
    <lineage>
        <taxon>unclassified sequences</taxon>
        <taxon>metagenomes</taxon>
        <taxon>organismal metagenomes</taxon>
    </lineage>
</organism>
<proteinExistence type="predicted"/>
<gene>
    <name evidence="1" type="ORF">TM448A02797_0003</name>
</gene>
<dbReference type="AlphaFoldDB" id="A0A6H1ZX75"/>
<dbReference type="EMBL" id="MT144348">
    <property type="protein sequence ID" value="QJA52536.1"/>
    <property type="molecule type" value="Genomic_DNA"/>
</dbReference>
<accession>A0A6H1ZX75</accession>
<protein>
    <submittedName>
        <fullName evidence="1">Uncharacterized protein</fullName>
    </submittedName>
</protein>
<sequence length="128" mass="15251">MEEKKEFKKINMKPKEVILVEPQQIMALIELPENFSIEFNEYNYKEVNENDFLFRQNTKGKNNYRLINKEDNTLFPEEFVKTAIKIIELMDLEDNIKYYYNPLNPLIVLIENQAKQTAFAIAPRIEGD</sequence>
<name>A0A6H1ZX75_9ZZZZ</name>